<gene>
    <name evidence="3" type="ORF">STRTUCAR8_01779</name>
</gene>
<proteinExistence type="predicted"/>
<dbReference type="PANTHER" id="PTHR33055">
    <property type="entry name" value="TRANSPOSASE FOR INSERTION SEQUENCE ELEMENT IS1111A"/>
    <property type="match status" value="1"/>
</dbReference>
<evidence type="ECO:0000259" key="2">
    <source>
        <dbReference type="Pfam" id="PF02371"/>
    </source>
</evidence>
<dbReference type="RefSeq" id="WP_006379116.1">
    <property type="nucleotide sequence ID" value="NZ_AEJB01000361.1"/>
</dbReference>
<dbReference type="Proteomes" id="UP000010931">
    <property type="component" value="Unassembled WGS sequence"/>
</dbReference>
<evidence type="ECO:0000259" key="1">
    <source>
        <dbReference type="Pfam" id="PF01548"/>
    </source>
</evidence>
<dbReference type="AlphaFoldDB" id="L7F5A7"/>
<keyword evidence="4" id="KW-1185">Reference proteome</keyword>
<dbReference type="GO" id="GO:0004803">
    <property type="term" value="F:transposase activity"/>
    <property type="evidence" value="ECO:0007669"/>
    <property type="project" value="InterPro"/>
</dbReference>
<dbReference type="GO" id="GO:0003677">
    <property type="term" value="F:DNA binding"/>
    <property type="evidence" value="ECO:0007669"/>
    <property type="project" value="InterPro"/>
</dbReference>
<dbReference type="InterPro" id="IPR003346">
    <property type="entry name" value="Transposase_20"/>
</dbReference>
<comment type="caution">
    <text evidence="3">The sequence shown here is derived from an EMBL/GenBank/DDBJ whole genome shotgun (WGS) entry which is preliminary data.</text>
</comment>
<name>L7F5A7_STRT8</name>
<dbReference type="PANTHER" id="PTHR33055:SF3">
    <property type="entry name" value="PUTATIVE TRANSPOSASE FOR IS117-RELATED"/>
    <property type="match status" value="1"/>
</dbReference>
<dbReference type="PATRIC" id="fig|698760.3.peg.5311"/>
<feature type="domain" description="Transposase IS110-like N-terminal" evidence="1">
    <location>
        <begin position="4"/>
        <end position="161"/>
    </location>
</feature>
<protein>
    <submittedName>
        <fullName evidence="3">Transposase</fullName>
    </submittedName>
</protein>
<evidence type="ECO:0000313" key="4">
    <source>
        <dbReference type="Proteomes" id="UP000010931"/>
    </source>
</evidence>
<dbReference type="Pfam" id="PF01548">
    <property type="entry name" value="DEDD_Tnp_IS110"/>
    <property type="match status" value="1"/>
</dbReference>
<dbReference type="InterPro" id="IPR047650">
    <property type="entry name" value="Transpos_IS110"/>
</dbReference>
<reference evidence="3 4" key="1">
    <citation type="journal article" date="2011" name="Plasmid">
        <title>Streptomyces turgidiscabies Car8 contains a modular pathogenicity island that shares virulence genes with other actinobacterial plant pathogens.</title>
        <authorList>
            <person name="Huguet-Tapia J.C."/>
            <person name="Badger J.H."/>
            <person name="Loria R."/>
            <person name="Pettis G.S."/>
        </authorList>
    </citation>
    <scope>NUCLEOTIDE SEQUENCE [LARGE SCALE GENOMIC DNA]</scope>
    <source>
        <strain evidence="3 4">Car8</strain>
    </source>
</reference>
<evidence type="ECO:0000313" key="3">
    <source>
        <dbReference type="EMBL" id="ELP66181.1"/>
    </source>
</evidence>
<accession>L7F5A7</accession>
<sequence>MIYCGIDWAEKTHDVALVDDSGQLLAKRHITDDAAGYKILLNLLAEHGDTKEDPIPVAIETSRGLLVAVLRTGKRKVFAINPLAAARYRDRHSVSRKKSDPGDALVLANVLRTDMHAHRPLPDDSDLARAIAVLARAQQDAIWNRQQQANQLRSLLREYYPAALEAVATWTNGLCRPEAREVLRLAPTPARAARLSRTQVSAAFKRAGRKRGIEAEAERFREVFRAEYAHQPTLVEDALGQQMLALLVQLEAACTAADDLAKGVEETFPQHPDAEVILSFPGLGIQLGARVLAEIGDDHTRFTDARGLKSYAGSSPVTRASGKKSSITRRRVKNDRLNHAAYLWAFAALTASPGAKVHYRRRRDKHGDWHAAALRHLFNRLVGQIYYCLQHGERYDETLAFPPPSEGLEAAAA</sequence>
<dbReference type="InterPro" id="IPR002525">
    <property type="entry name" value="Transp_IS110-like_N"/>
</dbReference>
<dbReference type="STRING" id="85558.T45_09163"/>
<organism evidence="3 4">
    <name type="scientific">Streptomyces turgidiscabies (strain Car8)</name>
    <dbReference type="NCBI Taxonomy" id="698760"/>
    <lineage>
        <taxon>Bacteria</taxon>
        <taxon>Bacillati</taxon>
        <taxon>Actinomycetota</taxon>
        <taxon>Actinomycetes</taxon>
        <taxon>Kitasatosporales</taxon>
        <taxon>Streptomycetaceae</taxon>
        <taxon>Streptomyces</taxon>
    </lineage>
</organism>
<feature type="domain" description="Transposase IS116/IS110/IS902 C-terminal" evidence="2">
    <location>
        <begin position="275"/>
        <end position="359"/>
    </location>
</feature>
<dbReference type="Pfam" id="PF02371">
    <property type="entry name" value="Transposase_20"/>
    <property type="match status" value="1"/>
</dbReference>
<dbReference type="EMBL" id="AEJB01000361">
    <property type="protein sequence ID" value="ELP66181.1"/>
    <property type="molecule type" value="Genomic_DNA"/>
</dbReference>
<dbReference type="NCBIfam" id="NF033542">
    <property type="entry name" value="transpos_IS110"/>
    <property type="match status" value="1"/>
</dbReference>
<dbReference type="GO" id="GO:0006313">
    <property type="term" value="P:DNA transposition"/>
    <property type="evidence" value="ECO:0007669"/>
    <property type="project" value="InterPro"/>
</dbReference>
<dbReference type="GeneID" id="97407738"/>